<feature type="region of interest" description="Disordered" evidence="1">
    <location>
        <begin position="1"/>
        <end position="46"/>
    </location>
</feature>
<accession>A0A179F0R2</accession>
<reference evidence="2 3" key="1">
    <citation type="journal article" date="2016" name="PLoS Pathog.">
        <title>Biosynthesis of antibiotic leucinostatins in bio-control fungus Purpureocillium lilacinum and their inhibition on phytophthora revealed by genome mining.</title>
        <authorList>
            <person name="Wang G."/>
            <person name="Liu Z."/>
            <person name="Lin R."/>
            <person name="Li E."/>
            <person name="Mao Z."/>
            <person name="Ling J."/>
            <person name="Yang Y."/>
            <person name="Yin W.B."/>
            <person name="Xie B."/>
        </authorList>
    </citation>
    <scope>NUCLEOTIDE SEQUENCE [LARGE SCALE GENOMIC DNA]</scope>
    <source>
        <strain evidence="2">170</strain>
    </source>
</reference>
<gene>
    <name evidence="2" type="ORF">VFPPC_11486</name>
</gene>
<evidence type="ECO:0000313" key="3">
    <source>
        <dbReference type="Proteomes" id="UP000078397"/>
    </source>
</evidence>
<sequence>MSGTAEVGGQSNGCTAMHGQSVAEDQTAGDAVAQGRLDQVTTTGSALSEAEMFSRYVRLSPENEASSPRDHPTESEDIGQAPVDLNDDFTTNVARSKLLCSLTAHAPNLLSPTSAREVMETIFLNCANLNYARGKYNDRDAMVPVKTNIEEIRSHAEQIAEFGYVQAVDAVKKELSIGASRNIQARYNEAFYWEIITKGAKLLDPAKLPPTKGPLDEFTKAEKVAAAKFMIEAGHGTSYTSQQRFRRLWKSLFDMRKAGVDKILFYRTKQFDKFCEAYPRDGDESLVDTVLSWDKVYGPHIGQLEGRVTEESGGDLTGKSWLSQPYVAERLEVPEALWDCAKNLWISEGEEAAFKSASGFKEASGDQLGGLFDIHVASGYRCKSTFVSLLPWNETSLRVCPTVTVREGDFLGVFAGKIRFSEEFDATWGIRGPREKLWLDCSQDIGLLNLMRVSPPDGYANVRLQWELVYDLKGSPAWRVSVRALKTIEPFEEIIRVASQTEQYDMHQAFENAGKVLDLSSSSSLLHGV</sequence>
<dbReference type="OrthoDB" id="3531591at2759"/>
<evidence type="ECO:0000313" key="2">
    <source>
        <dbReference type="EMBL" id="OAQ58992.1"/>
    </source>
</evidence>
<dbReference type="GeneID" id="28853655"/>
<organism evidence="2 3">
    <name type="scientific">Pochonia chlamydosporia 170</name>
    <dbReference type="NCBI Taxonomy" id="1380566"/>
    <lineage>
        <taxon>Eukaryota</taxon>
        <taxon>Fungi</taxon>
        <taxon>Dikarya</taxon>
        <taxon>Ascomycota</taxon>
        <taxon>Pezizomycotina</taxon>
        <taxon>Sordariomycetes</taxon>
        <taxon>Hypocreomycetidae</taxon>
        <taxon>Hypocreales</taxon>
        <taxon>Clavicipitaceae</taxon>
        <taxon>Pochonia</taxon>
    </lineage>
</organism>
<dbReference type="AlphaFoldDB" id="A0A179F0R2"/>
<comment type="caution">
    <text evidence="2">The sequence shown here is derived from an EMBL/GenBank/DDBJ whole genome shotgun (WGS) entry which is preliminary data.</text>
</comment>
<protein>
    <submittedName>
        <fullName evidence="2">Uncharacterized protein</fullName>
    </submittedName>
</protein>
<dbReference type="EMBL" id="LSBJ02000012">
    <property type="protein sequence ID" value="OAQ58992.1"/>
    <property type="molecule type" value="Genomic_DNA"/>
</dbReference>
<dbReference type="STRING" id="1380566.A0A179F0R2"/>
<dbReference type="Proteomes" id="UP000078397">
    <property type="component" value="Unassembled WGS sequence"/>
</dbReference>
<feature type="region of interest" description="Disordered" evidence="1">
    <location>
        <begin position="61"/>
        <end position="86"/>
    </location>
</feature>
<evidence type="ECO:0000256" key="1">
    <source>
        <dbReference type="SAM" id="MobiDB-lite"/>
    </source>
</evidence>
<keyword evidence="3" id="KW-1185">Reference proteome</keyword>
<dbReference type="RefSeq" id="XP_018137072.1">
    <property type="nucleotide sequence ID" value="XM_018289661.1"/>
</dbReference>
<proteinExistence type="predicted"/>
<name>A0A179F0R2_METCM</name>
<dbReference type="KEGG" id="pchm:VFPPC_11486"/>